<keyword evidence="2" id="KW-1185">Reference proteome</keyword>
<reference evidence="1 2" key="1">
    <citation type="journal article" date="2016" name="Appl. Environ. Microbiol.">
        <title>Function and Phylogeny of Bacterial Butyryl Coenzyme A:Acetate Transferases and Their Diversity in the Proximal Colon of Swine.</title>
        <authorList>
            <person name="Trachsel J."/>
            <person name="Bayles D.O."/>
            <person name="Looft T."/>
            <person name="Levine U.Y."/>
            <person name="Allen H.K."/>
        </authorList>
    </citation>
    <scope>NUCLEOTIDE SEQUENCE [LARGE SCALE GENOMIC DNA]</scope>
    <source>
        <strain evidence="1 2">35-6-1</strain>
    </source>
</reference>
<dbReference type="Proteomes" id="UP000187166">
    <property type="component" value="Unassembled WGS sequence"/>
</dbReference>
<sequence length="151" mass="17645">MKKIAILFIALAFLTSCKKSKGYEIKFRSGESYKFEELSVKVIDDEEKMTTREIFNSLDDKDQEKMKEIIKLLEKCEVVDGGYAYDSIPDHESLLLEFKNKKNEDMIYMYDTKRDRNTKKFHYTFSGSLGKYDSPAIFSDEDLISKIKSIV</sequence>
<protein>
    <recommendedName>
        <fullName evidence="3">Lipoprotein</fullName>
    </recommendedName>
</protein>
<name>A0A1U7M0G4_9FIRM</name>
<proteinExistence type="predicted"/>
<evidence type="ECO:0000313" key="2">
    <source>
        <dbReference type="Proteomes" id="UP000187166"/>
    </source>
</evidence>
<comment type="caution">
    <text evidence="1">The sequence shown here is derived from an EMBL/GenBank/DDBJ whole genome shotgun (WGS) entry which is preliminary data.</text>
</comment>
<accession>A0A1U7M0G4</accession>
<dbReference type="PROSITE" id="PS51257">
    <property type="entry name" value="PROKAR_LIPOPROTEIN"/>
    <property type="match status" value="1"/>
</dbReference>
<organism evidence="1 2">
    <name type="scientific">Peptoniphilus porci</name>
    <dbReference type="NCBI Taxonomy" id="2652280"/>
    <lineage>
        <taxon>Bacteria</taxon>
        <taxon>Bacillati</taxon>
        <taxon>Bacillota</taxon>
        <taxon>Tissierellia</taxon>
        <taxon>Tissierellales</taxon>
        <taxon>Peptoniphilaceae</taxon>
        <taxon>Peptoniphilus</taxon>
    </lineage>
</organism>
<evidence type="ECO:0008006" key="3">
    <source>
        <dbReference type="Google" id="ProtNLM"/>
    </source>
</evidence>
<gene>
    <name evidence="1" type="ORF">BIV18_06005</name>
</gene>
<dbReference type="AlphaFoldDB" id="A0A1U7M0G4"/>
<evidence type="ECO:0000313" key="1">
    <source>
        <dbReference type="EMBL" id="OLR65098.1"/>
    </source>
</evidence>
<dbReference type="EMBL" id="MJIH01000001">
    <property type="protein sequence ID" value="OLR65098.1"/>
    <property type="molecule type" value="Genomic_DNA"/>
</dbReference>